<protein>
    <recommendedName>
        <fullName evidence="3">MBL fold metallo-hydrolase</fullName>
    </recommendedName>
</protein>
<organism evidence="1 2">
    <name type="scientific">Allokutzneria oryzae</name>
    <dbReference type="NCBI Taxonomy" id="1378989"/>
    <lineage>
        <taxon>Bacteria</taxon>
        <taxon>Bacillati</taxon>
        <taxon>Actinomycetota</taxon>
        <taxon>Actinomycetes</taxon>
        <taxon>Pseudonocardiales</taxon>
        <taxon>Pseudonocardiaceae</taxon>
        <taxon>Allokutzneria</taxon>
    </lineage>
</organism>
<name>A0ABV6A3M4_9PSEU</name>
<keyword evidence="2" id="KW-1185">Reference proteome</keyword>
<evidence type="ECO:0008006" key="3">
    <source>
        <dbReference type="Google" id="ProtNLM"/>
    </source>
</evidence>
<accession>A0ABV6A3M4</accession>
<evidence type="ECO:0000313" key="1">
    <source>
        <dbReference type="EMBL" id="MFB9907747.1"/>
    </source>
</evidence>
<evidence type="ECO:0000313" key="2">
    <source>
        <dbReference type="Proteomes" id="UP001589693"/>
    </source>
</evidence>
<sequence>MSTGLEVEIGVGRPDWARTDPVGPGTRRVVTDGARVLHDPAGALADLLHACEPTGLDEVITVVSPHQ</sequence>
<reference evidence="1 2" key="1">
    <citation type="submission" date="2024-09" db="EMBL/GenBank/DDBJ databases">
        <authorList>
            <person name="Sun Q."/>
            <person name="Mori K."/>
        </authorList>
    </citation>
    <scope>NUCLEOTIDE SEQUENCE [LARGE SCALE GENOMIC DNA]</scope>
    <source>
        <strain evidence="1 2">TBRC 7907</strain>
    </source>
</reference>
<dbReference type="EMBL" id="JBHLZU010000023">
    <property type="protein sequence ID" value="MFB9907747.1"/>
    <property type="molecule type" value="Genomic_DNA"/>
</dbReference>
<gene>
    <name evidence="1" type="ORF">ACFFQA_27750</name>
</gene>
<proteinExistence type="predicted"/>
<comment type="caution">
    <text evidence="1">The sequence shown here is derived from an EMBL/GenBank/DDBJ whole genome shotgun (WGS) entry which is preliminary data.</text>
</comment>
<dbReference type="RefSeq" id="WP_377858453.1">
    <property type="nucleotide sequence ID" value="NZ_JBHLZU010000023.1"/>
</dbReference>
<dbReference type="Proteomes" id="UP001589693">
    <property type="component" value="Unassembled WGS sequence"/>
</dbReference>